<keyword evidence="11" id="KW-0133">Cell shape</keyword>
<evidence type="ECO:0000256" key="6">
    <source>
        <dbReference type="ARBA" id="ARBA00022645"/>
    </source>
</evidence>
<keyword evidence="7" id="KW-0645">Protease</keyword>
<keyword evidence="8" id="KW-0328">Glycosyltransferase</keyword>
<keyword evidence="12" id="KW-0573">Peptidoglycan synthesis</keyword>
<dbReference type="GO" id="GO:0009002">
    <property type="term" value="F:serine-type D-Ala-D-Ala carboxypeptidase activity"/>
    <property type="evidence" value="ECO:0007669"/>
    <property type="project" value="UniProtKB-EC"/>
</dbReference>
<dbReference type="Proteomes" id="UP000010408">
    <property type="component" value="Unassembled WGS sequence"/>
</dbReference>
<reference evidence="21 22" key="1">
    <citation type="submission" date="2012-05" db="EMBL/GenBank/DDBJ databases">
        <authorList>
            <person name="Weinstock G."/>
            <person name="Sodergren E."/>
            <person name="Lobos E.A."/>
            <person name="Fulton L."/>
            <person name="Fulton R."/>
            <person name="Courtney L."/>
            <person name="Fronick C."/>
            <person name="O'Laughlin M."/>
            <person name="Godfrey J."/>
            <person name="Wilson R.M."/>
            <person name="Miner T."/>
            <person name="Farmer C."/>
            <person name="Delehaunty K."/>
            <person name="Cordes M."/>
            <person name="Minx P."/>
            <person name="Tomlinson C."/>
            <person name="Chen J."/>
            <person name="Wollam A."/>
            <person name="Pepin K.H."/>
            <person name="Bhonagiri V."/>
            <person name="Zhang X."/>
            <person name="Suruliraj S."/>
            <person name="Warren W."/>
            <person name="Mitreva M."/>
            <person name="Mardis E.R."/>
            <person name="Wilson R.K."/>
        </authorList>
    </citation>
    <scope>NUCLEOTIDE SEQUENCE [LARGE SCALE GENOMIC DNA]</scope>
    <source>
        <strain evidence="21 22">F0037</strain>
    </source>
</reference>
<dbReference type="GO" id="GO:0030288">
    <property type="term" value="C:outer membrane-bounded periplasmic space"/>
    <property type="evidence" value="ECO:0007669"/>
    <property type="project" value="TreeGrafter"/>
</dbReference>
<evidence type="ECO:0000256" key="4">
    <source>
        <dbReference type="ARBA" id="ARBA00007739"/>
    </source>
</evidence>
<dbReference type="SUPFAM" id="SSF53955">
    <property type="entry name" value="Lysozyme-like"/>
    <property type="match status" value="1"/>
</dbReference>
<keyword evidence="10" id="KW-0378">Hydrolase</keyword>
<comment type="catalytic activity">
    <reaction evidence="17">
        <text>[GlcNAc-(1-&gt;4)-Mur2Ac(oyl-L-Ala-gamma-D-Glu-L-Lys-D-Ala-D-Ala)](n)-di-trans,octa-cis-undecaprenyl diphosphate + beta-D-GlcNAc-(1-&gt;4)-Mur2Ac(oyl-L-Ala-gamma-D-Glu-L-Lys-D-Ala-D-Ala)-di-trans,octa-cis-undecaprenyl diphosphate = [GlcNAc-(1-&gt;4)-Mur2Ac(oyl-L-Ala-gamma-D-Glu-L-Lys-D-Ala-D-Ala)](n+1)-di-trans,octa-cis-undecaprenyl diphosphate + di-trans,octa-cis-undecaprenyl diphosphate + H(+)</text>
        <dbReference type="Rhea" id="RHEA:23708"/>
        <dbReference type="Rhea" id="RHEA-COMP:9602"/>
        <dbReference type="Rhea" id="RHEA-COMP:9603"/>
        <dbReference type="ChEBI" id="CHEBI:15378"/>
        <dbReference type="ChEBI" id="CHEBI:58405"/>
        <dbReference type="ChEBI" id="CHEBI:60033"/>
        <dbReference type="ChEBI" id="CHEBI:78435"/>
        <dbReference type="EC" id="2.4.99.28"/>
    </reaction>
</comment>
<dbReference type="Pfam" id="PF00912">
    <property type="entry name" value="Transgly"/>
    <property type="match status" value="1"/>
</dbReference>
<comment type="caution">
    <text evidence="21">The sequence shown here is derived from an EMBL/GenBank/DDBJ whole genome shotgun (WGS) entry which is preliminary data.</text>
</comment>
<comment type="catalytic activity">
    <reaction evidence="16">
        <text>Preferential cleavage: (Ac)2-L-Lys-D-Ala-|-D-Ala. Also transpeptidation of peptidyl-alanyl moieties that are N-acyl substituents of D-alanine.</text>
        <dbReference type="EC" id="3.4.16.4"/>
    </reaction>
</comment>
<dbReference type="SUPFAM" id="SSF56601">
    <property type="entry name" value="beta-lactamase/transpeptidase-like"/>
    <property type="match status" value="1"/>
</dbReference>
<feature type="domain" description="Glycosyl transferase family 51" evidence="20">
    <location>
        <begin position="63"/>
        <end position="246"/>
    </location>
</feature>
<feature type="domain" description="Penicillin-binding protein transpeptidase" evidence="19">
    <location>
        <begin position="460"/>
        <end position="699"/>
    </location>
</feature>
<dbReference type="InterPro" id="IPR001264">
    <property type="entry name" value="Glyco_trans_51"/>
</dbReference>
<name>L1NI35_9PORP</name>
<keyword evidence="13 18" id="KW-0472">Membrane</keyword>
<evidence type="ECO:0000259" key="19">
    <source>
        <dbReference type="Pfam" id="PF00905"/>
    </source>
</evidence>
<keyword evidence="18" id="KW-1133">Transmembrane helix</keyword>
<keyword evidence="6" id="KW-0121">Carboxypeptidase</keyword>
<evidence type="ECO:0000256" key="3">
    <source>
        <dbReference type="ARBA" id="ARBA00007090"/>
    </source>
</evidence>
<feature type="transmembrane region" description="Helical" evidence="18">
    <location>
        <begin position="14"/>
        <end position="40"/>
    </location>
</feature>
<dbReference type="Gene3D" id="3.40.710.10">
    <property type="entry name" value="DD-peptidase/beta-lactamase superfamily"/>
    <property type="match status" value="2"/>
</dbReference>
<organism evidence="21 22">
    <name type="scientific">Porphyromonas catoniae F0037</name>
    <dbReference type="NCBI Taxonomy" id="1127696"/>
    <lineage>
        <taxon>Bacteria</taxon>
        <taxon>Pseudomonadati</taxon>
        <taxon>Bacteroidota</taxon>
        <taxon>Bacteroidia</taxon>
        <taxon>Bacteroidales</taxon>
        <taxon>Porphyromonadaceae</taxon>
        <taxon>Porphyromonas</taxon>
    </lineage>
</organism>
<dbReference type="HOGENOM" id="CLU_006354_2_4_10"/>
<dbReference type="GO" id="GO:0071555">
    <property type="term" value="P:cell wall organization"/>
    <property type="evidence" value="ECO:0007669"/>
    <property type="project" value="UniProtKB-KW"/>
</dbReference>
<keyword evidence="15" id="KW-0961">Cell wall biogenesis/degradation</keyword>
<evidence type="ECO:0000256" key="14">
    <source>
        <dbReference type="ARBA" id="ARBA00023268"/>
    </source>
</evidence>
<gene>
    <name evidence="21" type="ORF">HMPREF9134_00216</name>
</gene>
<proteinExistence type="inferred from homology"/>
<dbReference type="AlphaFoldDB" id="L1NI35"/>
<dbReference type="eggNOG" id="COG5009">
    <property type="taxonomic scope" value="Bacteria"/>
</dbReference>
<comment type="similarity">
    <text evidence="4">In the N-terminal section; belongs to the glycosyltransferase 51 family.</text>
</comment>
<evidence type="ECO:0000259" key="20">
    <source>
        <dbReference type="Pfam" id="PF00912"/>
    </source>
</evidence>
<comment type="subcellular location">
    <subcellularLocation>
        <location evidence="1">Cell membrane</location>
    </subcellularLocation>
</comment>
<dbReference type="InterPro" id="IPR012338">
    <property type="entry name" value="Beta-lactam/transpept-like"/>
</dbReference>
<dbReference type="Gene3D" id="1.10.3810.10">
    <property type="entry name" value="Biosynthetic peptidoglycan transglycosylase-like"/>
    <property type="match status" value="1"/>
</dbReference>
<dbReference type="GO" id="GO:0008360">
    <property type="term" value="P:regulation of cell shape"/>
    <property type="evidence" value="ECO:0007669"/>
    <property type="project" value="UniProtKB-KW"/>
</dbReference>
<dbReference type="PATRIC" id="fig|1127696.3.peg.178"/>
<dbReference type="InterPro" id="IPR001460">
    <property type="entry name" value="PCN-bd_Tpept"/>
</dbReference>
<evidence type="ECO:0000256" key="18">
    <source>
        <dbReference type="SAM" id="Phobius"/>
    </source>
</evidence>
<dbReference type="GO" id="GO:0009252">
    <property type="term" value="P:peptidoglycan biosynthetic process"/>
    <property type="evidence" value="ECO:0007669"/>
    <property type="project" value="UniProtKB-KW"/>
</dbReference>
<keyword evidence="18" id="KW-0812">Transmembrane</keyword>
<dbReference type="Pfam" id="PF00905">
    <property type="entry name" value="Transpeptidase"/>
    <property type="match status" value="1"/>
</dbReference>
<evidence type="ECO:0000256" key="11">
    <source>
        <dbReference type="ARBA" id="ARBA00022960"/>
    </source>
</evidence>
<protein>
    <submittedName>
        <fullName evidence="21">Transglycosylase</fullName>
    </submittedName>
</protein>
<comment type="similarity">
    <text evidence="3">In the C-terminal section; belongs to the transpeptidase family.</text>
</comment>
<keyword evidence="5" id="KW-1003">Cell membrane</keyword>
<dbReference type="InterPro" id="IPR036950">
    <property type="entry name" value="PBP_transglycosylase"/>
</dbReference>
<dbReference type="GO" id="GO:0005886">
    <property type="term" value="C:plasma membrane"/>
    <property type="evidence" value="ECO:0007669"/>
    <property type="project" value="UniProtKB-SubCell"/>
</dbReference>
<evidence type="ECO:0000313" key="21">
    <source>
        <dbReference type="EMBL" id="EKY02920.1"/>
    </source>
</evidence>
<keyword evidence="14" id="KW-0511">Multifunctional enzyme</keyword>
<keyword evidence="9" id="KW-0808">Transferase</keyword>
<comment type="pathway">
    <text evidence="2">Cell wall biogenesis; peptidoglycan biosynthesis.</text>
</comment>
<evidence type="ECO:0000256" key="8">
    <source>
        <dbReference type="ARBA" id="ARBA00022676"/>
    </source>
</evidence>
<dbReference type="PANTHER" id="PTHR32282:SF11">
    <property type="entry name" value="PENICILLIN-BINDING PROTEIN 1B"/>
    <property type="match status" value="1"/>
</dbReference>
<sequence>MTDINRMKNKIKAWLWLGFALVWLAIFSGLFAISMGWIGYLPPIEQLQNPIDKYASQLIAADGEIIGSFAHSGTNRVFVEYKDISPNLIKALVATEDIRFESHSGIDFRGLARAVVKTGILQQKSGGGGSTITQQLAKMLYSPPSSNFFTRMMKKPVEWVIAAKLERYYTKEEIISMYLNQFDFLYNAVGIKSAAYTYFGKTPDALSVEEAAVLVGMCKNPSVYNPVLRRNSPLPLERRNTVFQQMVKAGYLTEAEADSLSRLPITTSFHKMDHKQGTAPYFREHLRKIMMADKPERGDYASWQYDRFRSDSIQWETNPLYGWCNKNHKADGSPYNIYTDGLKIYTTIVPAMQRYAEEAVEEHVGQYLQPAFDRERRARGGDPFSTSISKDQREAILSRAMRQSERWRLSKEDGLSEQEIKAQFYKKTKMQVWSWRGMRDTVMTPIDSIRYMKGILRSGFMAMDPHNGHVLAYVGDINFSQFQYDMVSDGRRQTGSIIKPYLYSLAMIDGASPCDEVLHVQQSYRLDNGQVWTPRNSNHRRVGELVSIQWGLQNSDNWVTAELMSRTSPITFKRLLESYGLRGPIEATMAMSLGTPEATVGEMVSGYTTFVNDGVRIDPLMVTQIEDMHGNIVATFTPQMTEVLTADAANKMLYMLQNVVSGGTGGRLRSSFGLQMPLGGKTGTTQRNSDTWFMGFTPDVVAGCWVGGEERSVRFNTMSFGQGAAAALPVFGKFIKKVYADKRLGYSIGTPFKMPVGFSPCADAGDVEAVEVFEGEPEETPVTAP</sequence>
<evidence type="ECO:0000256" key="1">
    <source>
        <dbReference type="ARBA" id="ARBA00004236"/>
    </source>
</evidence>
<dbReference type="PANTHER" id="PTHR32282">
    <property type="entry name" value="BINDING PROTEIN TRANSPEPTIDASE, PUTATIVE-RELATED"/>
    <property type="match status" value="1"/>
</dbReference>
<dbReference type="InterPro" id="IPR023346">
    <property type="entry name" value="Lysozyme-like_dom_sf"/>
</dbReference>
<dbReference type="STRING" id="1127696.HMPREF9134_00216"/>
<evidence type="ECO:0000256" key="12">
    <source>
        <dbReference type="ARBA" id="ARBA00022984"/>
    </source>
</evidence>
<evidence type="ECO:0000256" key="2">
    <source>
        <dbReference type="ARBA" id="ARBA00004752"/>
    </source>
</evidence>
<evidence type="ECO:0000256" key="15">
    <source>
        <dbReference type="ARBA" id="ARBA00023316"/>
    </source>
</evidence>
<dbReference type="GO" id="GO:0006508">
    <property type="term" value="P:proteolysis"/>
    <property type="evidence" value="ECO:0007669"/>
    <property type="project" value="UniProtKB-KW"/>
</dbReference>
<evidence type="ECO:0000313" key="22">
    <source>
        <dbReference type="Proteomes" id="UP000010408"/>
    </source>
</evidence>
<evidence type="ECO:0000256" key="9">
    <source>
        <dbReference type="ARBA" id="ARBA00022679"/>
    </source>
</evidence>
<evidence type="ECO:0000256" key="7">
    <source>
        <dbReference type="ARBA" id="ARBA00022670"/>
    </source>
</evidence>
<evidence type="ECO:0000256" key="17">
    <source>
        <dbReference type="ARBA" id="ARBA00049902"/>
    </source>
</evidence>
<evidence type="ECO:0000256" key="16">
    <source>
        <dbReference type="ARBA" id="ARBA00034000"/>
    </source>
</evidence>
<dbReference type="EMBL" id="AMEQ01000007">
    <property type="protein sequence ID" value="EKY02920.1"/>
    <property type="molecule type" value="Genomic_DNA"/>
</dbReference>
<evidence type="ECO:0000256" key="10">
    <source>
        <dbReference type="ARBA" id="ARBA00022801"/>
    </source>
</evidence>
<evidence type="ECO:0000256" key="5">
    <source>
        <dbReference type="ARBA" id="ARBA00022475"/>
    </source>
</evidence>
<dbReference type="GO" id="GO:0008658">
    <property type="term" value="F:penicillin binding"/>
    <property type="evidence" value="ECO:0007669"/>
    <property type="project" value="InterPro"/>
</dbReference>
<accession>L1NI35</accession>
<dbReference type="GO" id="GO:0008955">
    <property type="term" value="F:peptidoglycan glycosyltransferase activity"/>
    <property type="evidence" value="ECO:0007669"/>
    <property type="project" value="UniProtKB-EC"/>
</dbReference>
<dbReference type="InterPro" id="IPR050396">
    <property type="entry name" value="Glycosyltr_51/Transpeptidase"/>
</dbReference>
<evidence type="ECO:0000256" key="13">
    <source>
        <dbReference type="ARBA" id="ARBA00023136"/>
    </source>
</evidence>